<dbReference type="EMBL" id="CP106881">
    <property type="protein sequence ID" value="UYG50976.1"/>
    <property type="molecule type" value="Genomic_DNA"/>
</dbReference>
<accession>A0ABY6G7W2</accession>
<evidence type="ECO:0000259" key="2">
    <source>
        <dbReference type="Pfam" id="PF03432"/>
    </source>
</evidence>
<dbReference type="InterPro" id="IPR005094">
    <property type="entry name" value="Endonuclease_MobA/VirD2"/>
</dbReference>
<dbReference type="RefSeq" id="WP_231042070.1">
    <property type="nucleotide sequence ID" value="NZ_CP106881.1"/>
</dbReference>
<feature type="region of interest" description="Disordered" evidence="1">
    <location>
        <begin position="306"/>
        <end position="336"/>
    </location>
</feature>
<dbReference type="Proteomes" id="UP001162800">
    <property type="component" value="Chromosome"/>
</dbReference>
<reference evidence="3" key="1">
    <citation type="submission" date="2022-09" db="EMBL/GenBank/DDBJ databases">
        <title>The complete genome of Acidovorax sp. 5MLIR.</title>
        <authorList>
            <person name="Liu L."/>
            <person name="Yue J."/>
            <person name="Yang F."/>
            <person name="Yuan J."/>
            <person name="Li L."/>
        </authorList>
    </citation>
    <scope>NUCLEOTIDE SEQUENCE</scope>
    <source>
        <strain evidence="3">5MLIR</strain>
    </source>
</reference>
<sequence>MNPLLDDILKDWGERIFRAPVRARVGKRTVTHFRTHHSPPELKQVGSARIRSTLSRTTGKAPEVMVKISGGGKGMRHIKAHFDYISRNGMLELENEDGEIIAGREALRDLRDEWKCGQYGIPEEAQHKEAFNVVLSMPPGTDRDSVTHAARAFARTEFGDNHAYVFTAHDDEQHPHVHLCVKALGLDGTRLNPRKVDLQRWREQFAEALRERGITANATPRTARAVVQRPEKQAVQHMRRREGARETAVEHGLPGQVQDNFSAKKRAAHAYGQIARALAKSESADRQLALDITRYVAQMPVFSALRRRGQEPGQTRPEHTEKTSVLARTEIPDRSR</sequence>
<evidence type="ECO:0000313" key="3">
    <source>
        <dbReference type="EMBL" id="UYG50976.1"/>
    </source>
</evidence>
<keyword evidence="4" id="KW-1185">Reference proteome</keyword>
<evidence type="ECO:0000256" key="1">
    <source>
        <dbReference type="SAM" id="MobiDB-lite"/>
    </source>
</evidence>
<dbReference type="Gene3D" id="3.30.930.30">
    <property type="match status" value="1"/>
</dbReference>
<proteinExistence type="predicted"/>
<name>A0ABY6G7W2_9BURK</name>
<feature type="domain" description="MobA/VirD2-like nuclease" evidence="2">
    <location>
        <begin position="126"/>
        <end position="213"/>
    </location>
</feature>
<gene>
    <name evidence="3" type="ORF">M9799_12865</name>
</gene>
<protein>
    <submittedName>
        <fullName evidence="3">Relaxase/mobilization nuclease domain-containing protein</fullName>
    </submittedName>
</protein>
<organism evidence="3 4">
    <name type="scientific">Comamonas endophytica</name>
    <dbReference type="NCBI Taxonomy" id="2949090"/>
    <lineage>
        <taxon>Bacteria</taxon>
        <taxon>Pseudomonadati</taxon>
        <taxon>Pseudomonadota</taxon>
        <taxon>Betaproteobacteria</taxon>
        <taxon>Burkholderiales</taxon>
        <taxon>Comamonadaceae</taxon>
        <taxon>Comamonas</taxon>
    </lineage>
</organism>
<dbReference type="Pfam" id="PF03432">
    <property type="entry name" value="Relaxase"/>
    <property type="match status" value="1"/>
</dbReference>
<evidence type="ECO:0000313" key="4">
    <source>
        <dbReference type="Proteomes" id="UP001162800"/>
    </source>
</evidence>